<name>A0ABV8Q0E9_9MICO</name>
<dbReference type="Pfam" id="PF03358">
    <property type="entry name" value="FMN_red"/>
    <property type="match status" value="1"/>
</dbReference>
<keyword evidence="2" id="KW-0560">Oxidoreductase</keyword>
<dbReference type="PANTHER" id="PTHR30543:SF21">
    <property type="entry name" value="NAD(P)H-DEPENDENT FMN REDUCTASE LOT6"/>
    <property type="match status" value="1"/>
</dbReference>
<dbReference type="SUPFAM" id="SSF52218">
    <property type="entry name" value="Flavoproteins"/>
    <property type="match status" value="1"/>
</dbReference>
<protein>
    <submittedName>
        <fullName evidence="2">NADPH-dependent FMN reductase</fullName>
        <ecNumber evidence="2">1.-.-.-</ecNumber>
    </submittedName>
</protein>
<dbReference type="PANTHER" id="PTHR30543">
    <property type="entry name" value="CHROMATE REDUCTASE"/>
    <property type="match status" value="1"/>
</dbReference>
<dbReference type="Gene3D" id="3.40.50.360">
    <property type="match status" value="1"/>
</dbReference>
<dbReference type="InterPro" id="IPR050712">
    <property type="entry name" value="NAD(P)H-dep_reductase"/>
</dbReference>
<dbReference type="InterPro" id="IPR029039">
    <property type="entry name" value="Flavoprotein-like_sf"/>
</dbReference>
<evidence type="ECO:0000259" key="1">
    <source>
        <dbReference type="Pfam" id="PF03358"/>
    </source>
</evidence>
<dbReference type="Proteomes" id="UP001595900">
    <property type="component" value="Unassembled WGS sequence"/>
</dbReference>
<evidence type="ECO:0000313" key="3">
    <source>
        <dbReference type="Proteomes" id="UP001595900"/>
    </source>
</evidence>
<evidence type="ECO:0000313" key="2">
    <source>
        <dbReference type="EMBL" id="MFC4241855.1"/>
    </source>
</evidence>
<dbReference type="GO" id="GO:0016491">
    <property type="term" value="F:oxidoreductase activity"/>
    <property type="evidence" value="ECO:0007669"/>
    <property type="project" value="UniProtKB-KW"/>
</dbReference>
<feature type="domain" description="NADPH-dependent FMN reductase-like" evidence="1">
    <location>
        <begin position="4"/>
        <end position="141"/>
    </location>
</feature>
<dbReference type="EC" id="1.-.-.-" evidence="2"/>
<reference evidence="3" key="1">
    <citation type="journal article" date="2019" name="Int. J. Syst. Evol. Microbiol.">
        <title>The Global Catalogue of Microorganisms (GCM) 10K type strain sequencing project: providing services to taxonomists for standard genome sequencing and annotation.</title>
        <authorList>
            <consortium name="The Broad Institute Genomics Platform"/>
            <consortium name="The Broad Institute Genome Sequencing Center for Infectious Disease"/>
            <person name="Wu L."/>
            <person name="Ma J."/>
        </authorList>
    </citation>
    <scope>NUCLEOTIDE SEQUENCE [LARGE SCALE GENOMIC DNA]</scope>
    <source>
        <strain evidence="3">CGMCC 1.10363</strain>
    </source>
</reference>
<dbReference type="EMBL" id="JBHSCN010000002">
    <property type="protein sequence ID" value="MFC4241855.1"/>
    <property type="molecule type" value="Genomic_DNA"/>
</dbReference>
<sequence length="188" mass="20687">MSTLLVIVASVRPTRVGGAVADWVLGHARSRASLTIEVADLRELDLPIMNEPNHPRLHDYQFEHTKRWSETAGAADGFVIVTPEYNHSISGALKNALDYLYHEWHGKPVGIVSYGGLSGGTRATVALQVVLSNFAMLGVTSNVEIPWVAQRIAEDETFTSDERLDRALEAQLDELEELLTRLGDRPAS</sequence>
<dbReference type="InterPro" id="IPR005025">
    <property type="entry name" value="FMN_Rdtase-like_dom"/>
</dbReference>
<gene>
    <name evidence="2" type="ORF">ACFOYW_00605</name>
</gene>
<accession>A0ABV8Q0E9</accession>
<organism evidence="2 3">
    <name type="scientific">Gryllotalpicola reticulitermitis</name>
    <dbReference type="NCBI Taxonomy" id="1184153"/>
    <lineage>
        <taxon>Bacteria</taxon>
        <taxon>Bacillati</taxon>
        <taxon>Actinomycetota</taxon>
        <taxon>Actinomycetes</taxon>
        <taxon>Micrococcales</taxon>
        <taxon>Microbacteriaceae</taxon>
        <taxon>Gryllotalpicola</taxon>
    </lineage>
</organism>
<proteinExistence type="predicted"/>
<dbReference type="RefSeq" id="WP_390226609.1">
    <property type="nucleotide sequence ID" value="NZ_JBHSCN010000002.1"/>
</dbReference>
<keyword evidence="3" id="KW-1185">Reference proteome</keyword>
<comment type="caution">
    <text evidence="2">The sequence shown here is derived from an EMBL/GenBank/DDBJ whole genome shotgun (WGS) entry which is preliminary data.</text>
</comment>